<dbReference type="EMBL" id="JACGCI010000016">
    <property type="protein sequence ID" value="KAF6759123.1"/>
    <property type="molecule type" value="Genomic_DNA"/>
</dbReference>
<evidence type="ECO:0000313" key="2">
    <source>
        <dbReference type="Proteomes" id="UP000521943"/>
    </source>
</evidence>
<keyword evidence="2" id="KW-1185">Reference proteome</keyword>
<dbReference type="Proteomes" id="UP000521943">
    <property type="component" value="Unassembled WGS sequence"/>
</dbReference>
<accession>A0A8H6M7W0</accession>
<proteinExistence type="predicted"/>
<protein>
    <submittedName>
        <fullName evidence="1">Uncharacterized protein</fullName>
    </submittedName>
</protein>
<dbReference type="AlphaFoldDB" id="A0A8H6M7W0"/>
<sequence>MEEGVDLDGNVAARADWSMSDKKGSINPGICSKVYDRVRANDVEGALEAFDRKAVDKAVAQRFKTLRTKYNDQNNPQRAEKRRVLLQRARRFQRKLIKQKRREERLPTFITSYGGNADALMPYIRRECMSSEESEDEQEVQTASRSFVVTPKKYLHPKIAKLYLALDKMASSVNTQNVARKRLSIRDAPEKDPPTTNERAKTRRPAIGAAEITKTLSKVKGCVSECGARRGLRLRACSSASGSAPRYALPDSQASRALTGDCCQRWSPP</sequence>
<evidence type="ECO:0000313" key="1">
    <source>
        <dbReference type="EMBL" id="KAF6759123.1"/>
    </source>
</evidence>
<gene>
    <name evidence="1" type="ORF">DFP72DRAFT_844402</name>
</gene>
<organism evidence="1 2">
    <name type="scientific">Ephemerocybe angulata</name>
    <dbReference type="NCBI Taxonomy" id="980116"/>
    <lineage>
        <taxon>Eukaryota</taxon>
        <taxon>Fungi</taxon>
        <taxon>Dikarya</taxon>
        <taxon>Basidiomycota</taxon>
        <taxon>Agaricomycotina</taxon>
        <taxon>Agaricomycetes</taxon>
        <taxon>Agaricomycetidae</taxon>
        <taxon>Agaricales</taxon>
        <taxon>Agaricineae</taxon>
        <taxon>Psathyrellaceae</taxon>
        <taxon>Ephemerocybe</taxon>
    </lineage>
</organism>
<reference evidence="1 2" key="1">
    <citation type="submission" date="2020-07" db="EMBL/GenBank/DDBJ databases">
        <title>Comparative genomics of pyrophilous fungi reveals a link between fire events and developmental genes.</title>
        <authorList>
            <consortium name="DOE Joint Genome Institute"/>
            <person name="Steindorff A.S."/>
            <person name="Carver A."/>
            <person name="Calhoun S."/>
            <person name="Stillman K."/>
            <person name="Liu H."/>
            <person name="Lipzen A."/>
            <person name="Pangilinan J."/>
            <person name="Labutti K."/>
            <person name="Bruns T.D."/>
            <person name="Grigoriev I.V."/>
        </authorList>
    </citation>
    <scope>NUCLEOTIDE SEQUENCE [LARGE SCALE GENOMIC DNA]</scope>
    <source>
        <strain evidence="1 2">CBS 144469</strain>
    </source>
</reference>
<comment type="caution">
    <text evidence="1">The sequence shown here is derived from an EMBL/GenBank/DDBJ whole genome shotgun (WGS) entry which is preliminary data.</text>
</comment>
<name>A0A8H6M7W0_9AGAR</name>